<dbReference type="AlphaFoldDB" id="A0A0L9VTF3"/>
<proteinExistence type="predicted"/>
<accession>A0A0L9VTF3</accession>
<gene>
    <name evidence="1" type="ORF">LR48_Vigan11g125200</name>
</gene>
<reference evidence="2" key="1">
    <citation type="journal article" date="2015" name="Proc. Natl. Acad. Sci. U.S.A.">
        <title>Genome sequencing of adzuki bean (Vigna angularis) provides insight into high starch and low fat accumulation and domestication.</title>
        <authorList>
            <person name="Yang K."/>
            <person name="Tian Z."/>
            <person name="Chen C."/>
            <person name="Luo L."/>
            <person name="Zhao B."/>
            <person name="Wang Z."/>
            <person name="Yu L."/>
            <person name="Li Y."/>
            <person name="Sun Y."/>
            <person name="Li W."/>
            <person name="Chen Y."/>
            <person name="Li Y."/>
            <person name="Zhang Y."/>
            <person name="Ai D."/>
            <person name="Zhao J."/>
            <person name="Shang C."/>
            <person name="Ma Y."/>
            <person name="Wu B."/>
            <person name="Wang M."/>
            <person name="Gao L."/>
            <person name="Sun D."/>
            <person name="Zhang P."/>
            <person name="Guo F."/>
            <person name="Wang W."/>
            <person name="Li Y."/>
            <person name="Wang J."/>
            <person name="Varshney R.K."/>
            <person name="Wang J."/>
            <person name="Ling H.Q."/>
            <person name="Wan P."/>
        </authorList>
    </citation>
    <scope>NUCLEOTIDE SEQUENCE</scope>
    <source>
        <strain evidence="2">cv. Jingnong 6</strain>
    </source>
</reference>
<protein>
    <submittedName>
        <fullName evidence="1">Uncharacterized protein</fullName>
    </submittedName>
</protein>
<dbReference type="EMBL" id="CM003381">
    <property type="protein sequence ID" value="KOM58218.1"/>
    <property type="molecule type" value="Genomic_DNA"/>
</dbReference>
<evidence type="ECO:0000313" key="1">
    <source>
        <dbReference type="EMBL" id="KOM58218.1"/>
    </source>
</evidence>
<name>A0A0L9VTF3_PHAAN</name>
<sequence length="117" mass="13185">MVFGETNSEQEIKSGIEDRGILKTGVGTSLIIEQPWSNPGQEVLVYVPVLDIVLRTNLVDGMEYFGSVFVRRSRSHHKCITSRDRSSTYHLDECPIGYCGMSVYWVLWDECLLGIVG</sequence>
<evidence type="ECO:0000313" key="2">
    <source>
        <dbReference type="Proteomes" id="UP000053144"/>
    </source>
</evidence>
<dbReference type="Gramene" id="KOM58218">
    <property type="protein sequence ID" value="KOM58218"/>
    <property type="gene ID" value="LR48_Vigan11g125200"/>
</dbReference>
<dbReference type="Proteomes" id="UP000053144">
    <property type="component" value="Chromosome 11"/>
</dbReference>
<organism evidence="1 2">
    <name type="scientific">Phaseolus angularis</name>
    <name type="common">Azuki bean</name>
    <name type="synonym">Vigna angularis</name>
    <dbReference type="NCBI Taxonomy" id="3914"/>
    <lineage>
        <taxon>Eukaryota</taxon>
        <taxon>Viridiplantae</taxon>
        <taxon>Streptophyta</taxon>
        <taxon>Embryophyta</taxon>
        <taxon>Tracheophyta</taxon>
        <taxon>Spermatophyta</taxon>
        <taxon>Magnoliopsida</taxon>
        <taxon>eudicotyledons</taxon>
        <taxon>Gunneridae</taxon>
        <taxon>Pentapetalae</taxon>
        <taxon>rosids</taxon>
        <taxon>fabids</taxon>
        <taxon>Fabales</taxon>
        <taxon>Fabaceae</taxon>
        <taxon>Papilionoideae</taxon>
        <taxon>50 kb inversion clade</taxon>
        <taxon>NPAAA clade</taxon>
        <taxon>indigoferoid/millettioid clade</taxon>
        <taxon>Phaseoleae</taxon>
        <taxon>Vigna</taxon>
    </lineage>
</organism>